<proteinExistence type="predicted"/>
<evidence type="ECO:0000313" key="2">
    <source>
        <dbReference type="EMBL" id="QHU11386.1"/>
    </source>
</evidence>
<feature type="region of interest" description="Disordered" evidence="1">
    <location>
        <begin position="1"/>
        <end position="27"/>
    </location>
</feature>
<protein>
    <submittedName>
        <fullName evidence="2">Uncharacterized protein</fullName>
    </submittedName>
</protein>
<evidence type="ECO:0000256" key="1">
    <source>
        <dbReference type="SAM" id="MobiDB-lite"/>
    </source>
</evidence>
<accession>A0A6C0K2S0</accession>
<dbReference type="AlphaFoldDB" id="A0A6C0K2S0"/>
<dbReference type="EMBL" id="MN740782">
    <property type="protein sequence ID" value="QHU11386.1"/>
    <property type="molecule type" value="Genomic_DNA"/>
</dbReference>
<organism evidence="2">
    <name type="scientific">viral metagenome</name>
    <dbReference type="NCBI Taxonomy" id="1070528"/>
    <lineage>
        <taxon>unclassified sequences</taxon>
        <taxon>metagenomes</taxon>
        <taxon>organismal metagenomes</taxon>
    </lineage>
</organism>
<name>A0A6C0K2S0_9ZZZZ</name>
<reference evidence="2" key="1">
    <citation type="journal article" date="2020" name="Nature">
        <title>Giant virus diversity and host interactions through global metagenomics.</title>
        <authorList>
            <person name="Schulz F."/>
            <person name="Roux S."/>
            <person name="Paez-Espino D."/>
            <person name="Jungbluth S."/>
            <person name="Walsh D.A."/>
            <person name="Denef V.J."/>
            <person name="McMahon K.D."/>
            <person name="Konstantinidis K.T."/>
            <person name="Eloe-Fadrosh E.A."/>
            <person name="Kyrpides N.C."/>
            <person name="Woyke T."/>
        </authorList>
    </citation>
    <scope>NUCLEOTIDE SEQUENCE</scope>
    <source>
        <strain evidence="2">GVMAG-S-1101165-84</strain>
    </source>
</reference>
<feature type="compositionally biased region" description="Basic residues" evidence="1">
    <location>
        <begin position="1"/>
        <end position="22"/>
    </location>
</feature>
<sequence>MRGRIRTRRGGRRKSKQSKRSKQSVASLRNADYPDLLQFLETHKKSDLCALYEKLQIAHDGRVAYFLQQKDKTVLDLSFRLKNGLLEGWKLRTHSSPLKVAKIIDTYYTWDPSQIKKPNDIRALDSKILDAIQRRLITQFPLCRSPVIIEQINSIQEIAVE</sequence>